<gene>
    <name evidence="2" type="ORF">GCM10009001_02510</name>
</gene>
<reference evidence="3" key="1">
    <citation type="journal article" date="2019" name="Int. J. Syst. Evol. Microbiol.">
        <title>The Global Catalogue of Microorganisms (GCM) 10K type strain sequencing project: providing services to taxonomists for standard genome sequencing and annotation.</title>
        <authorList>
            <consortium name="The Broad Institute Genomics Platform"/>
            <consortium name="The Broad Institute Genome Sequencing Center for Infectious Disease"/>
            <person name="Wu L."/>
            <person name="Ma J."/>
        </authorList>
    </citation>
    <scope>NUCLEOTIDE SEQUENCE [LARGE SCALE GENOMIC DNA]</scope>
    <source>
        <strain evidence="3">JCM 15395</strain>
    </source>
</reference>
<name>A0ABP3QFR3_9BACI</name>
<evidence type="ECO:0000313" key="2">
    <source>
        <dbReference type="EMBL" id="GAA0590055.1"/>
    </source>
</evidence>
<feature type="domain" description="ATPase BadF/BadG/BcrA/BcrD type" evidence="1">
    <location>
        <begin position="6"/>
        <end position="300"/>
    </location>
</feature>
<keyword evidence="2" id="KW-0418">Kinase</keyword>
<organism evidence="2 3">
    <name type="scientific">Virgibacillus siamensis</name>
    <dbReference type="NCBI Taxonomy" id="480071"/>
    <lineage>
        <taxon>Bacteria</taxon>
        <taxon>Bacillati</taxon>
        <taxon>Bacillota</taxon>
        <taxon>Bacilli</taxon>
        <taxon>Bacillales</taxon>
        <taxon>Bacillaceae</taxon>
        <taxon>Virgibacillus</taxon>
    </lineage>
</organism>
<dbReference type="GO" id="GO:0016301">
    <property type="term" value="F:kinase activity"/>
    <property type="evidence" value="ECO:0007669"/>
    <property type="project" value="UniProtKB-KW"/>
</dbReference>
<keyword evidence="2" id="KW-0808">Transferase</keyword>
<accession>A0ABP3QFR3</accession>
<dbReference type="PANTHER" id="PTHR43190:SF3">
    <property type="entry name" value="N-ACETYL-D-GLUCOSAMINE KINASE"/>
    <property type="match status" value="1"/>
</dbReference>
<dbReference type="Pfam" id="PF01869">
    <property type="entry name" value="BcrAD_BadFG"/>
    <property type="match status" value="1"/>
</dbReference>
<dbReference type="RefSeq" id="WP_343809556.1">
    <property type="nucleotide sequence ID" value="NZ_BAAADS010000001.1"/>
</dbReference>
<evidence type="ECO:0000259" key="1">
    <source>
        <dbReference type="Pfam" id="PF01869"/>
    </source>
</evidence>
<dbReference type="InterPro" id="IPR052519">
    <property type="entry name" value="Euk-type_GlcNAc_Kinase"/>
</dbReference>
<dbReference type="InterPro" id="IPR002731">
    <property type="entry name" value="ATPase_BadF"/>
</dbReference>
<proteinExistence type="predicted"/>
<protein>
    <submittedName>
        <fullName evidence="2">N-acetylglucosamine kinase</fullName>
    </submittedName>
</protein>
<dbReference type="CDD" id="cd24007">
    <property type="entry name" value="ASKHA_NBD_eukNAGK-like"/>
    <property type="match status" value="1"/>
</dbReference>
<dbReference type="SUPFAM" id="SSF53067">
    <property type="entry name" value="Actin-like ATPase domain"/>
    <property type="match status" value="2"/>
</dbReference>
<dbReference type="InterPro" id="IPR043129">
    <property type="entry name" value="ATPase_NBD"/>
</dbReference>
<dbReference type="EMBL" id="BAAADS010000001">
    <property type="protein sequence ID" value="GAA0590055.1"/>
    <property type="molecule type" value="Genomic_DNA"/>
</dbReference>
<comment type="caution">
    <text evidence="2">The sequence shown here is derived from an EMBL/GenBank/DDBJ whole genome shotgun (WGS) entry which is preliminary data.</text>
</comment>
<sequence>MNSYVIGIDGGGTKTEAVLADDCGNIITTVKVGPTNPNAISEIKLLQTFEELFNQLKDRTSVCFKKVTTIFAGISGAASKESSQQIYQIISRCVPSWISIHIEPDSINALYSGTYGKPGIVQICGTGSITYGMNDNMVHGRVGGWGHLFGDEGSGYDIGKQGISAALEYFDGRGLETVLLHKFYNEYQAENGREIIERIYKSSNSKQIISAASKIVFNAFKEDDIVSKQIILGVSNQIVNNIQTLRKQLFDGCYGNIEVILCGGVFNDQTVLLPIVRRKLFASDINLSVIAPKLPPVGGAVAGAFMKSGKELNSKVIERFINGMK</sequence>
<dbReference type="Proteomes" id="UP001500866">
    <property type="component" value="Unassembled WGS sequence"/>
</dbReference>
<evidence type="ECO:0000313" key="3">
    <source>
        <dbReference type="Proteomes" id="UP001500866"/>
    </source>
</evidence>
<keyword evidence="3" id="KW-1185">Reference proteome</keyword>
<dbReference type="Gene3D" id="3.30.420.40">
    <property type="match status" value="2"/>
</dbReference>
<dbReference type="PANTHER" id="PTHR43190">
    <property type="entry name" value="N-ACETYL-D-GLUCOSAMINE KINASE"/>
    <property type="match status" value="1"/>
</dbReference>